<evidence type="ECO:0000256" key="1">
    <source>
        <dbReference type="ARBA" id="ARBA00004651"/>
    </source>
</evidence>
<dbReference type="SUPFAM" id="SSF52540">
    <property type="entry name" value="P-loop containing nucleoside triphosphate hydrolases"/>
    <property type="match status" value="1"/>
</dbReference>
<comment type="subcellular location">
    <subcellularLocation>
        <location evidence="1">Cell membrane</location>
        <topology evidence="1">Multi-pass membrane protein</topology>
    </subcellularLocation>
</comment>
<dbReference type="InterPro" id="IPR033756">
    <property type="entry name" value="YlxH/NBP35"/>
</dbReference>
<dbReference type="InterPro" id="IPR027417">
    <property type="entry name" value="P-loop_NTPase"/>
</dbReference>
<evidence type="ECO:0008006" key="14">
    <source>
        <dbReference type="Google" id="ProtNLM"/>
    </source>
</evidence>
<keyword evidence="3 9" id="KW-0812">Transmembrane</keyword>
<evidence type="ECO:0000313" key="13">
    <source>
        <dbReference type="Proteomes" id="UP000239724"/>
    </source>
</evidence>
<protein>
    <recommendedName>
        <fullName evidence="14">AAA domain-containing protein</fullName>
    </recommendedName>
</protein>
<dbReference type="Pfam" id="PF02706">
    <property type="entry name" value="Wzz"/>
    <property type="match status" value="1"/>
</dbReference>
<name>A0A2S6MW39_RHOGL</name>
<keyword evidence="13" id="KW-1185">Reference proteome</keyword>
<evidence type="ECO:0000256" key="4">
    <source>
        <dbReference type="ARBA" id="ARBA00022741"/>
    </source>
</evidence>
<accession>A0A2S6MW39</accession>
<feature type="transmembrane region" description="Helical" evidence="9">
    <location>
        <begin position="66"/>
        <end position="83"/>
    </location>
</feature>
<dbReference type="Gene3D" id="3.40.50.300">
    <property type="entry name" value="P-loop containing nucleotide triphosphate hydrolases"/>
    <property type="match status" value="1"/>
</dbReference>
<dbReference type="GO" id="GO:0005524">
    <property type="term" value="F:ATP binding"/>
    <property type="evidence" value="ECO:0007669"/>
    <property type="project" value="UniProtKB-KW"/>
</dbReference>
<dbReference type="InterPro" id="IPR050445">
    <property type="entry name" value="Bact_polysacc_biosynth/exp"/>
</dbReference>
<dbReference type="InterPro" id="IPR003856">
    <property type="entry name" value="LPS_length_determ_N"/>
</dbReference>
<evidence type="ECO:0000313" key="12">
    <source>
        <dbReference type="EMBL" id="PPQ26572.1"/>
    </source>
</evidence>
<dbReference type="GO" id="GO:0005886">
    <property type="term" value="C:plasma membrane"/>
    <property type="evidence" value="ECO:0007669"/>
    <property type="project" value="UniProtKB-SubCell"/>
</dbReference>
<reference evidence="12 13" key="1">
    <citation type="journal article" date="2018" name="Arch. Microbiol.">
        <title>New insights into the metabolic potential of the phototrophic purple bacterium Rhodopila globiformis DSM 161(T) from its draft genome sequence and evidence for a vanadium-dependent nitrogenase.</title>
        <authorList>
            <person name="Imhoff J.F."/>
            <person name="Rahn T."/>
            <person name="Kunzel S."/>
            <person name="Neulinger S.C."/>
        </authorList>
    </citation>
    <scope>NUCLEOTIDE SEQUENCE [LARGE SCALE GENOMIC DNA]</scope>
    <source>
        <strain evidence="12 13">DSM 161</strain>
    </source>
</reference>
<keyword evidence="8" id="KW-0175">Coiled coil</keyword>
<gene>
    <name evidence="12" type="ORF">CCS01_29910</name>
</gene>
<dbReference type="GO" id="GO:0004713">
    <property type="term" value="F:protein tyrosine kinase activity"/>
    <property type="evidence" value="ECO:0007669"/>
    <property type="project" value="TreeGrafter"/>
</dbReference>
<dbReference type="EMBL" id="NHRY01000269">
    <property type="protein sequence ID" value="PPQ26572.1"/>
    <property type="molecule type" value="Genomic_DNA"/>
</dbReference>
<evidence type="ECO:0000256" key="2">
    <source>
        <dbReference type="ARBA" id="ARBA00022475"/>
    </source>
</evidence>
<evidence type="ECO:0000256" key="6">
    <source>
        <dbReference type="ARBA" id="ARBA00022989"/>
    </source>
</evidence>
<evidence type="ECO:0000259" key="11">
    <source>
        <dbReference type="Pfam" id="PF13807"/>
    </source>
</evidence>
<keyword evidence="4" id="KW-0547">Nucleotide-binding</keyword>
<organism evidence="12 13">
    <name type="scientific">Rhodopila globiformis</name>
    <name type="common">Rhodopseudomonas globiformis</name>
    <dbReference type="NCBI Taxonomy" id="1071"/>
    <lineage>
        <taxon>Bacteria</taxon>
        <taxon>Pseudomonadati</taxon>
        <taxon>Pseudomonadota</taxon>
        <taxon>Alphaproteobacteria</taxon>
        <taxon>Acetobacterales</taxon>
        <taxon>Acetobacteraceae</taxon>
        <taxon>Rhodopila</taxon>
    </lineage>
</organism>
<dbReference type="InterPro" id="IPR005702">
    <property type="entry name" value="Wzc-like_C"/>
</dbReference>
<evidence type="ECO:0000259" key="10">
    <source>
        <dbReference type="Pfam" id="PF02706"/>
    </source>
</evidence>
<dbReference type="Proteomes" id="UP000239724">
    <property type="component" value="Unassembled WGS sequence"/>
</dbReference>
<evidence type="ECO:0000256" key="5">
    <source>
        <dbReference type="ARBA" id="ARBA00022840"/>
    </source>
</evidence>
<evidence type="ECO:0000256" key="9">
    <source>
        <dbReference type="SAM" id="Phobius"/>
    </source>
</evidence>
<keyword evidence="5" id="KW-0067">ATP-binding</keyword>
<dbReference type="InterPro" id="IPR032807">
    <property type="entry name" value="GNVR"/>
</dbReference>
<dbReference type="NCBIfam" id="TIGR01007">
    <property type="entry name" value="eps_fam"/>
    <property type="match status" value="1"/>
</dbReference>
<dbReference type="PANTHER" id="PTHR32309">
    <property type="entry name" value="TYROSINE-PROTEIN KINASE"/>
    <property type="match status" value="1"/>
</dbReference>
<evidence type="ECO:0000256" key="8">
    <source>
        <dbReference type="SAM" id="Coils"/>
    </source>
</evidence>
<proteinExistence type="predicted"/>
<keyword evidence="7 9" id="KW-0472">Membrane</keyword>
<keyword evidence="6 9" id="KW-1133">Transmembrane helix</keyword>
<dbReference type="CDD" id="cd05387">
    <property type="entry name" value="BY-kinase"/>
    <property type="match status" value="1"/>
</dbReference>
<dbReference type="PANTHER" id="PTHR32309:SF13">
    <property type="entry name" value="FERRIC ENTEROBACTIN TRANSPORT PROTEIN FEPE"/>
    <property type="match status" value="1"/>
</dbReference>
<dbReference type="Pfam" id="PF13807">
    <property type="entry name" value="GNVR"/>
    <property type="match status" value="1"/>
</dbReference>
<evidence type="ECO:0000256" key="3">
    <source>
        <dbReference type="ARBA" id="ARBA00022692"/>
    </source>
</evidence>
<feature type="domain" description="Tyrosine-protein kinase G-rich" evidence="11">
    <location>
        <begin position="443"/>
        <end position="517"/>
    </location>
</feature>
<comment type="caution">
    <text evidence="12">The sequence shown here is derived from an EMBL/GenBank/DDBJ whole genome shotgun (WGS) entry which is preliminary data.</text>
</comment>
<feature type="coiled-coil region" evidence="8">
    <location>
        <begin position="243"/>
        <end position="270"/>
    </location>
</feature>
<dbReference type="AlphaFoldDB" id="A0A2S6MW39"/>
<feature type="domain" description="Polysaccharide chain length determinant N-terminal" evidence="10">
    <location>
        <begin position="53"/>
        <end position="141"/>
    </location>
</feature>
<dbReference type="Pfam" id="PF10609">
    <property type="entry name" value="ParA"/>
    <property type="match status" value="1"/>
</dbReference>
<evidence type="ECO:0000256" key="7">
    <source>
        <dbReference type="ARBA" id="ARBA00023136"/>
    </source>
</evidence>
<sequence length="787" mass="86258">MLRNQAVQPPIVRHHVIQPMPRRWTDAAIMSDDRLAGLLSLALPDYQAPRGGLDFRQIFRTLRARAYVLLIVAVFGGFAGYALQRAISPRYTSTTEILLDPRRADAFGADASFANIYVDSAKIASVVSIIDSSELLGRVVRSEKLADDPEFGGPRHPWLEKWRSLLPFLPAPDVSTGPQARERRALERLTKAVRVEREGTTYVLTVAVSARSPQRAQQLARAVADAYLKDQIDTKILAAQQDTDWLNARLSELRQKLEDSERKVEAVRTKYGLEVGGLADRQFDAWRRNLGLASSASNNTLSPEEASVAALRTQLLNAQQEIAVRHSQCVQAEQARQSGQSIEGMAEGGQSNVIEQLRLKQADVARQIAALSAHYNDSFPELRRARRDLATIQGRIAAEQARVGETICSIYKIAVARQEALSRELKQAMQAEYAAPGVEGRMQLLQAQREVDANQGLYDSLFDRRREVERQQNRHEAEARIISDADLPEHPSWPKPVLFPLCGVLLGLLCSVGLAIVAPVLRNRFAHVSDVERQLGLPVLASVPPLGRKDLWLKRERLTLVEYSVRRPLSPFAESLRLARALLRLGDIGGNRIVQITSAAPAEGKSTFAAALAISAAKTGLRVILVDADMRRGSLSGMFNLANKDGLIGLATGENLPVTYTQQLGDVSLEVLGVGNAIVPRPDLIASARFAMLLKDLALTYDVIILDTPPVLAVSDAMSIARAADATVLVVDAQKTPKDVAERAVKSLRAAGAQIAGVVLNRHRQTDIGDKHYAQAIAKYYALDALT</sequence>
<keyword evidence="2" id="KW-1003">Cell membrane</keyword>